<dbReference type="Proteomes" id="UP000030701">
    <property type="component" value="Unassembled WGS sequence"/>
</dbReference>
<sequence length="120" mass="12920">MDPSVHPRSTITPDLIVRWTGHDAVCASIKSPGIPAFISPGTLGTVQLRHSTLTAVEAGEEEIIDWFAGSLTRAELNLISGRLCPPLTRPIAMRPELPGDLEAQPSAGHVFDLHVKHCQP</sequence>
<gene>
    <name evidence="1" type="ORF">FOTG_02766</name>
</gene>
<dbReference type="AlphaFoldDB" id="X0M2D2"/>
<reference evidence="1" key="2">
    <citation type="submission" date="2012-05" db="EMBL/GenBank/DDBJ databases">
        <title>The Genome Annotation of Fusarium oxysporum Cotton.</title>
        <authorList>
            <consortium name="The Broad Institute Genomics Platform"/>
            <person name="Ma L.-J."/>
            <person name="Corby-Kistler H."/>
            <person name="Broz K."/>
            <person name="Gale L.R."/>
            <person name="Jonkers W."/>
            <person name="O'Donnell K."/>
            <person name="Ploetz R."/>
            <person name="Steinberg C."/>
            <person name="Schwartz D.C."/>
            <person name="VanEtten H."/>
            <person name="Zhou S."/>
            <person name="Young S.K."/>
            <person name="Zeng Q."/>
            <person name="Gargeya S."/>
            <person name="Fitzgerald M."/>
            <person name="Abouelleil A."/>
            <person name="Alvarado L."/>
            <person name="Chapman S.B."/>
            <person name="Gainer-Dewar J."/>
            <person name="Goldberg J."/>
            <person name="Griggs A."/>
            <person name="Gujja S."/>
            <person name="Hansen M."/>
            <person name="Howarth C."/>
            <person name="Imamovic A."/>
            <person name="Ireland A."/>
            <person name="Larimer J."/>
            <person name="McCowan C."/>
            <person name="Murphy C."/>
            <person name="Pearson M."/>
            <person name="Poon T.W."/>
            <person name="Priest M."/>
            <person name="Roberts A."/>
            <person name="Saif S."/>
            <person name="Shea T."/>
            <person name="Sykes S."/>
            <person name="Wortman J."/>
            <person name="Nusbaum C."/>
            <person name="Birren B."/>
        </authorList>
    </citation>
    <scope>NUCLEOTIDE SEQUENCE</scope>
    <source>
        <strain evidence="1">25433</strain>
    </source>
</reference>
<evidence type="ECO:0000313" key="1">
    <source>
        <dbReference type="EMBL" id="EXM32394.1"/>
    </source>
</evidence>
<dbReference type="HOGENOM" id="CLU_2049800_0_0_1"/>
<protein>
    <submittedName>
        <fullName evidence="1">Uncharacterized protein</fullName>
    </submittedName>
</protein>
<dbReference type="EMBL" id="JH657921">
    <property type="protein sequence ID" value="EXM32394.1"/>
    <property type="molecule type" value="Genomic_DNA"/>
</dbReference>
<organism evidence="1">
    <name type="scientific">Fusarium oxysporum f. sp. vasinfectum 25433</name>
    <dbReference type="NCBI Taxonomy" id="1089449"/>
    <lineage>
        <taxon>Eukaryota</taxon>
        <taxon>Fungi</taxon>
        <taxon>Dikarya</taxon>
        <taxon>Ascomycota</taxon>
        <taxon>Pezizomycotina</taxon>
        <taxon>Sordariomycetes</taxon>
        <taxon>Hypocreomycetidae</taxon>
        <taxon>Hypocreales</taxon>
        <taxon>Nectriaceae</taxon>
        <taxon>Fusarium</taxon>
        <taxon>Fusarium oxysporum species complex</taxon>
    </lineage>
</organism>
<accession>X0M2D2</accession>
<proteinExistence type="predicted"/>
<reference evidence="1" key="1">
    <citation type="submission" date="2011-11" db="EMBL/GenBank/DDBJ databases">
        <title>The Genome Sequence of Fusarium oxysporum Cotton.</title>
        <authorList>
            <consortium name="The Broad Institute Genome Sequencing Platform"/>
            <person name="Ma L.-J."/>
            <person name="Gale L.R."/>
            <person name="Schwartz D.C."/>
            <person name="Zhou S."/>
            <person name="Corby-Kistler H."/>
            <person name="Young S.K."/>
            <person name="Zeng Q."/>
            <person name="Gargeya S."/>
            <person name="Fitzgerald M."/>
            <person name="Haas B."/>
            <person name="Abouelleil A."/>
            <person name="Alvarado L."/>
            <person name="Arachchi H.M."/>
            <person name="Berlin A."/>
            <person name="Brown A."/>
            <person name="Chapman S.B."/>
            <person name="Chen Z."/>
            <person name="Dunbar C."/>
            <person name="Freedman E."/>
            <person name="Gearin G."/>
            <person name="Goldberg J."/>
            <person name="Griggs A."/>
            <person name="Gujja S."/>
            <person name="Heiman D."/>
            <person name="Howarth C."/>
            <person name="Larson L."/>
            <person name="Lui A."/>
            <person name="MacDonald P.J.P."/>
            <person name="Montmayeur A."/>
            <person name="Murphy C."/>
            <person name="Neiman D."/>
            <person name="Pearson M."/>
            <person name="Priest M."/>
            <person name="Roberts A."/>
            <person name="Saif S."/>
            <person name="Shea T."/>
            <person name="Shenoy N."/>
            <person name="Sisk P."/>
            <person name="Stolte C."/>
            <person name="Sykes S."/>
            <person name="Wortman J."/>
            <person name="Nusbaum C."/>
            <person name="Birren B."/>
        </authorList>
    </citation>
    <scope>NUCLEOTIDE SEQUENCE [LARGE SCALE GENOMIC DNA]</scope>
    <source>
        <strain evidence="1">25433</strain>
    </source>
</reference>
<name>X0M2D2_FUSOX</name>